<organism evidence="1 2">
    <name type="scientific">Azotobacter beijerinckii</name>
    <dbReference type="NCBI Taxonomy" id="170623"/>
    <lineage>
        <taxon>Bacteria</taxon>
        <taxon>Pseudomonadati</taxon>
        <taxon>Pseudomonadota</taxon>
        <taxon>Gammaproteobacteria</taxon>
        <taxon>Pseudomonadales</taxon>
        <taxon>Pseudomonadaceae</taxon>
        <taxon>Azotobacter</taxon>
    </lineage>
</organism>
<protein>
    <submittedName>
        <fullName evidence="1">Uncharacterized protein</fullName>
    </submittedName>
</protein>
<sequence length="85" mass="9348">MLREQRLISNYQSALSLGGGQCLQCQKCYLISGPSHYGDCLHCGSSTEYMKPISVTRVLIQALSEGSDLTVIKSLKNAPNLREQD</sequence>
<evidence type="ECO:0000313" key="1">
    <source>
        <dbReference type="EMBL" id="SEJ06638.1"/>
    </source>
</evidence>
<evidence type="ECO:0000313" key="2">
    <source>
        <dbReference type="Proteomes" id="UP000199250"/>
    </source>
</evidence>
<reference evidence="1 2" key="1">
    <citation type="submission" date="2016-10" db="EMBL/GenBank/DDBJ databases">
        <authorList>
            <person name="de Groot N.N."/>
        </authorList>
    </citation>
    <scope>NUCLEOTIDE SEQUENCE [LARGE SCALE GENOMIC DNA]</scope>
    <source>
        <strain evidence="1 2">DSM 373</strain>
    </source>
</reference>
<dbReference type="AlphaFoldDB" id="A0A1H6VPP2"/>
<proteinExistence type="predicted"/>
<gene>
    <name evidence="1" type="ORF">SAMN04244572_02622</name>
</gene>
<accession>A0A1H6VPP2</accession>
<dbReference type="EMBL" id="FNYQ01000044">
    <property type="protein sequence ID" value="SEJ06638.1"/>
    <property type="molecule type" value="Genomic_DNA"/>
</dbReference>
<name>A0A1H6VPP2_9GAMM</name>
<dbReference type="Proteomes" id="UP000199250">
    <property type="component" value="Unassembled WGS sequence"/>
</dbReference>